<name>A0A1Z3NCZ0_BDEBC</name>
<sequence length="704" mass="76847">MQGMRLKRFILPLLVLAGSLYWSSPTGGLKFIPIYEALTIKAQKNSPPHIAFEELLESERQLAEWSRIEKVKPLNLATEKSTAPLFAKRVEIAEMVIQKTPERFVAEAPTTATVDADPTAWMNDLSPAQAKRLQVAQSRSEVIGQDWSQPTWSDMAKEVLEKSGVMTAATSSNPRVYVAGVDATGKANTKIPQAEVRIPDRNNQPSDDGMNPSYGLVEEQRPAGIRSISGPLEITGGLAVTNEHHIEIRRSDEGVLKELGKVNLVQGQYNIDVEDVTGSIIARLVDKEGKTLGEGSFRLNRVASIAQNRLQGPKIRIEPHPDFGGIVTSAYNPKPDDAAPAKTLVTFVKGAKEVAPKKDGAVAMDNVTKGSTTVMRAAAPSHMQTASIVVSGQEFKTPLYPASMIQALQDILSQQRQMSFEGAPTIIWGKVSLDGKTLSGIDVVVESDPSLVPVYFNQFMLPDPSLKATGDNGLFAFVNAEPGFHSLLATRAEAIVGYQNVVVEEGSVAQGDIQSTMKNEAVPLRVYDAFAGDAVPATVTMQSLQSEFEVQGATTVTLPNLKRYGLMRVQPEGTDYVAARYVYNDNDEYVHAPVVRWSWLSAIKGYLKIDDLPTAGVIVGFVPDENFEVYLAAYDSFNPRQIVYFDMQGRILQNGKGIAGGGFILYNVPEDIHEVVVVGERTQKIYSRVLPVDPNTLSVLSFRE</sequence>
<evidence type="ECO:0000313" key="1">
    <source>
        <dbReference type="EMBL" id="ASD65321.1"/>
    </source>
</evidence>
<evidence type="ECO:0000313" key="2">
    <source>
        <dbReference type="Proteomes" id="UP000197003"/>
    </source>
</evidence>
<dbReference type="AlphaFoldDB" id="A0A1Z3NCZ0"/>
<dbReference type="OrthoDB" id="5517869at2"/>
<dbReference type="Proteomes" id="UP000197003">
    <property type="component" value="Chromosome"/>
</dbReference>
<accession>A0A1Z3NCZ0</accession>
<reference evidence="1 2" key="1">
    <citation type="submission" date="2017-04" db="EMBL/GenBank/DDBJ databases">
        <title>Whole genome sequence of Bdellovibrio bacteriovorus strain SSB218315.</title>
        <authorList>
            <person name="Oyedara O."/>
            <person name="Rodriguez-Perez M.A."/>
        </authorList>
    </citation>
    <scope>NUCLEOTIDE SEQUENCE [LARGE SCALE GENOMIC DNA]</scope>
    <source>
        <strain evidence="1 2">SSB218315</strain>
    </source>
</reference>
<proteinExistence type="predicted"/>
<protein>
    <submittedName>
        <fullName evidence="1">Uncharacterized protein</fullName>
    </submittedName>
</protein>
<dbReference type="EMBL" id="CP020946">
    <property type="protein sequence ID" value="ASD65321.1"/>
    <property type="molecule type" value="Genomic_DNA"/>
</dbReference>
<organism evidence="1 2">
    <name type="scientific">Bdellovibrio bacteriovorus</name>
    <dbReference type="NCBI Taxonomy" id="959"/>
    <lineage>
        <taxon>Bacteria</taxon>
        <taxon>Pseudomonadati</taxon>
        <taxon>Bdellovibrionota</taxon>
        <taxon>Bdellovibrionia</taxon>
        <taxon>Bdellovibrionales</taxon>
        <taxon>Pseudobdellovibrionaceae</taxon>
        <taxon>Bdellovibrio</taxon>
    </lineage>
</organism>
<gene>
    <name evidence="1" type="ORF">B9G79_17980</name>
</gene>